<gene>
    <name evidence="1" type="ORF">PCASD_26450</name>
</gene>
<proteinExistence type="predicted"/>
<comment type="caution">
    <text evidence="1">The sequence shown here is derived from an EMBL/GenBank/DDBJ whole genome shotgun (WGS) entry which is preliminary data.</text>
</comment>
<dbReference type="Proteomes" id="UP000235392">
    <property type="component" value="Unassembled WGS sequence"/>
</dbReference>
<dbReference type="AlphaFoldDB" id="A0A2N5TID4"/>
<name>A0A2N5TID4_9BASI</name>
<accession>A0A2N5TID4</accession>
<dbReference type="EMBL" id="PGCI01000554">
    <property type="protein sequence ID" value="PLW25262.1"/>
    <property type="molecule type" value="Genomic_DNA"/>
</dbReference>
<evidence type="ECO:0000313" key="2">
    <source>
        <dbReference type="Proteomes" id="UP000235392"/>
    </source>
</evidence>
<sequence>MPVQSATAVAYSNVPTPLGVPFVAVQLVCATRKSLNLRLDKAYQISGDVIAGLDYDRPVFHFKPQDIFETYLRGSALTSSPTFISGVGKIVGVDSTLVPSPLYAKALVVRVVHERKDAKPFPVDYVICTAGINRSNTAVQAVLEQPCSTGGRTGTVRPKHLPAGRTGLSNQFLGPIAQDQPGPVGQICPTSWLSLRSDSVRPTTGQTRLFEHRSSSRVRPVNAGTELPQASGVTVNVGSSLA</sequence>
<organism evidence="1 2">
    <name type="scientific">Puccinia coronata f. sp. avenae</name>
    <dbReference type="NCBI Taxonomy" id="200324"/>
    <lineage>
        <taxon>Eukaryota</taxon>
        <taxon>Fungi</taxon>
        <taxon>Dikarya</taxon>
        <taxon>Basidiomycota</taxon>
        <taxon>Pucciniomycotina</taxon>
        <taxon>Pucciniomycetes</taxon>
        <taxon>Pucciniales</taxon>
        <taxon>Pucciniaceae</taxon>
        <taxon>Puccinia</taxon>
    </lineage>
</organism>
<evidence type="ECO:0000313" key="1">
    <source>
        <dbReference type="EMBL" id="PLW25262.1"/>
    </source>
</evidence>
<protein>
    <submittedName>
        <fullName evidence="1">Uncharacterized protein</fullName>
    </submittedName>
</protein>
<reference evidence="1 2" key="1">
    <citation type="submission" date="2017-11" db="EMBL/GenBank/DDBJ databases">
        <title>De novo assembly and phasing of dikaryotic genomes from two isolates of Puccinia coronata f. sp. avenae, the causal agent of oat crown rust.</title>
        <authorList>
            <person name="Miller M.E."/>
            <person name="Zhang Y."/>
            <person name="Omidvar V."/>
            <person name="Sperschneider J."/>
            <person name="Schwessinger B."/>
            <person name="Raley C."/>
            <person name="Palmer J.M."/>
            <person name="Garnica D."/>
            <person name="Upadhyaya N."/>
            <person name="Rathjen J."/>
            <person name="Taylor J.M."/>
            <person name="Park R.F."/>
            <person name="Dodds P.N."/>
            <person name="Hirsch C.D."/>
            <person name="Kianian S.F."/>
            <person name="Figueroa M."/>
        </authorList>
    </citation>
    <scope>NUCLEOTIDE SEQUENCE [LARGE SCALE GENOMIC DNA]</scope>
    <source>
        <strain evidence="1">12SD80</strain>
    </source>
</reference>